<accession>A0A9Q0MF95</accession>
<keyword evidence="2" id="KW-0813">Transport</keyword>
<feature type="compositionally biased region" description="Low complexity" evidence="4">
    <location>
        <begin position="232"/>
        <end position="243"/>
    </location>
</feature>
<organism evidence="9 10">
    <name type="scientific">Blomia tropicalis</name>
    <name type="common">Mite</name>
    <dbReference type="NCBI Taxonomy" id="40697"/>
    <lineage>
        <taxon>Eukaryota</taxon>
        <taxon>Metazoa</taxon>
        <taxon>Ecdysozoa</taxon>
        <taxon>Arthropoda</taxon>
        <taxon>Chelicerata</taxon>
        <taxon>Arachnida</taxon>
        <taxon>Acari</taxon>
        <taxon>Acariformes</taxon>
        <taxon>Sarcoptiformes</taxon>
        <taxon>Astigmata</taxon>
        <taxon>Glycyphagoidea</taxon>
        <taxon>Echimyopodidae</taxon>
        <taxon>Blomia</taxon>
    </lineage>
</organism>
<evidence type="ECO:0000313" key="9">
    <source>
        <dbReference type="EMBL" id="KAJ6224542.1"/>
    </source>
</evidence>
<dbReference type="Gene3D" id="2.30.30.380">
    <property type="entry name" value="Zn-finger domain of Sec23/24"/>
    <property type="match status" value="1"/>
</dbReference>
<evidence type="ECO:0000259" key="5">
    <source>
        <dbReference type="Pfam" id="PF04810"/>
    </source>
</evidence>
<evidence type="ECO:0000259" key="8">
    <source>
        <dbReference type="Pfam" id="PF08033"/>
    </source>
</evidence>
<feature type="domain" description="Sec23/Sec24 trunk" evidence="6">
    <location>
        <begin position="446"/>
        <end position="555"/>
    </location>
</feature>
<dbReference type="InterPro" id="IPR012990">
    <property type="entry name" value="Beta-sandwich_Sec23_24"/>
</dbReference>
<keyword evidence="10" id="KW-1185">Reference proteome</keyword>
<proteinExistence type="inferred from homology"/>
<dbReference type="SUPFAM" id="SSF81811">
    <property type="entry name" value="Helical domain of Sec23/24"/>
    <property type="match status" value="1"/>
</dbReference>
<dbReference type="GO" id="GO:0030127">
    <property type="term" value="C:COPII vesicle coat"/>
    <property type="evidence" value="ECO:0007669"/>
    <property type="project" value="InterPro"/>
</dbReference>
<dbReference type="GO" id="GO:0008270">
    <property type="term" value="F:zinc ion binding"/>
    <property type="evidence" value="ECO:0007669"/>
    <property type="project" value="InterPro"/>
</dbReference>
<feature type="domain" description="Sec23/Sec24 beta-sandwich" evidence="8">
    <location>
        <begin position="712"/>
        <end position="794"/>
    </location>
</feature>
<feature type="compositionally biased region" description="Low complexity" evidence="4">
    <location>
        <begin position="21"/>
        <end position="33"/>
    </location>
</feature>
<evidence type="ECO:0000256" key="1">
    <source>
        <dbReference type="ARBA" id="ARBA00008334"/>
    </source>
</evidence>
<dbReference type="PANTHER" id="PTHR13803">
    <property type="entry name" value="SEC24-RELATED PROTEIN"/>
    <property type="match status" value="1"/>
</dbReference>
<evidence type="ECO:0000256" key="3">
    <source>
        <dbReference type="ARBA" id="ARBA00022927"/>
    </source>
</evidence>
<dbReference type="Gene3D" id="1.20.120.730">
    <property type="entry name" value="Sec23/Sec24 helical domain"/>
    <property type="match status" value="1"/>
</dbReference>
<feature type="compositionally biased region" description="Low complexity" evidence="4">
    <location>
        <begin position="71"/>
        <end position="91"/>
    </location>
</feature>
<dbReference type="Gene3D" id="2.60.40.1670">
    <property type="entry name" value="beta-sandwich domain of Sec23/24"/>
    <property type="match status" value="1"/>
</dbReference>
<dbReference type="Pfam" id="PF04811">
    <property type="entry name" value="Sec23_trunk"/>
    <property type="match status" value="2"/>
</dbReference>
<dbReference type="EMBL" id="JAPWDV010000001">
    <property type="protein sequence ID" value="KAJ6224542.1"/>
    <property type="molecule type" value="Genomic_DNA"/>
</dbReference>
<gene>
    <name evidence="9" type="ORF">RDWZM_003087</name>
</gene>
<feature type="domain" description="Sec23/Sec24 trunk" evidence="6">
    <location>
        <begin position="588"/>
        <end position="696"/>
    </location>
</feature>
<reference evidence="9" key="1">
    <citation type="submission" date="2022-12" db="EMBL/GenBank/DDBJ databases">
        <title>Genome assemblies of Blomia tropicalis.</title>
        <authorList>
            <person name="Cui Y."/>
        </authorList>
    </citation>
    <scope>NUCLEOTIDE SEQUENCE</scope>
    <source>
        <tissue evidence="9">Adult mites</tissue>
    </source>
</reference>
<dbReference type="InterPro" id="IPR006900">
    <property type="entry name" value="Sec23/24_helical_dom"/>
</dbReference>
<keyword evidence="3" id="KW-0653">Protein transport</keyword>
<dbReference type="Pfam" id="PF04815">
    <property type="entry name" value="Sec23_helical"/>
    <property type="match status" value="1"/>
</dbReference>
<feature type="domain" description="Sec23/Sec24 helical" evidence="7">
    <location>
        <begin position="808"/>
        <end position="904"/>
    </location>
</feature>
<feature type="region of interest" description="Disordered" evidence="4">
    <location>
        <begin position="1"/>
        <end position="123"/>
    </location>
</feature>
<feature type="compositionally biased region" description="Low complexity" evidence="4">
    <location>
        <begin position="172"/>
        <end position="187"/>
    </location>
</feature>
<dbReference type="GO" id="GO:0090110">
    <property type="term" value="P:COPII-coated vesicle cargo loading"/>
    <property type="evidence" value="ECO:0007669"/>
    <property type="project" value="TreeGrafter"/>
</dbReference>
<dbReference type="InterPro" id="IPR006896">
    <property type="entry name" value="Sec23/24_trunk_dom"/>
</dbReference>
<dbReference type="GO" id="GO:0006886">
    <property type="term" value="P:intracellular protein transport"/>
    <property type="evidence" value="ECO:0007669"/>
    <property type="project" value="InterPro"/>
</dbReference>
<sequence>MAQQQPVMHSANSQAMPNYPPQQQWNQQNMYPPAQAGPMSPPDGNMPNQYLYQQQPNIAPPKQFQPMNQVNGNSNVPSFNQNNNTNGDLNNQMSNLSLDGDSTKGVPINQGQYQSMPANHYGTQNQVAGQNANYNQQPQSNQPETWNQQSQAYPGLNQNQQFPPTNYNNFDQQQNGAMHGYQQQQQQPPAPPTNFSPYQQQQQPPPPMGSNFGSTQPQMNRYPSSTPGPSNFGGQFQGGNQQNRLDPEGMPSVVQVILEDKTKFESNNNVLFTTAVPVSVPPLVTTVMENDIQVVEDGGCARPNFLRPTIYQVPVSEDSLKTSDIPLGLVIKPFDDQEVEGKIYVPVSNSEIVRCNRCKSYMNPYNRFVDCGRRFQCSLCKHVTEVPNSYFANLDHTGQRLDKYQRPELFLGSYEFRATEEYCRNNIMNNRRPHIIFACELTETSKPILNYLSNHLASIIQNFPKDPLNPNSLPPMVGFVTYNSKIQLYDIENNGHAHIVCDLSTPFPPLNTFLVDPLIHMDKIEKFLKELPSLYVNEELEMQTILGPVIEAALMTTQVDENNWLNPDQPHKIVNDAQQNQTYETIPVGKIYLFHCTLPTYGNDTDTPGRLKQKWTNSIDEIRKLLGTDKEKTILAPDLNKYYVQLGQKCVKDFASGIELFLFPPINGSFLDIATLGELTRLSGTGAVYKYFNDFSDAFLTDLKYSLYSSFAFDCILKVRTSTGIRPHDYYGNFHLSLPNDIECAALNTNSNLVVDFKYDDKLPEDEHVIIQVAALYTALSGERRVRLHNMALGTCQQISDVYRNACCDTIVNLISRSAVYNLRKGDKTIQQTKDAIISRVINILISYRRHCANPGTSLGQLILPESLKLLPMYTCGLLKCDALDGGPEMNPDDKAYAQLKLLGSYPSLSQVFLYPRLYKIEYEDDNEENLKYSQIRCSSYKLDAGALGFILENGFYILFLITNTGVQMENF</sequence>
<name>A0A9Q0MF95_BLOTA</name>
<dbReference type="InterPro" id="IPR036174">
    <property type="entry name" value="Znf_Sec23_Sec24_sf"/>
</dbReference>
<dbReference type="Gene3D" id="3.40.20.10">
    <property type="entry name" value="Severin"/>
    <property type="match status" value="1"/>
</dbReference>
<dbReference type="Pfam" id="PF04810">
    <property type="entry name" value="zf-Sec23_Sec24"/>
    <property type="match status" value="1"/>
</dbReference>
<dbReference type="InterPro" id="IPR036465">
    <property type="entry name" value="vWFA_dom_sf"/>
</dbReference>
<evidence type="ECO:0000313" key="10">
    <source>
        <dbReference type="Proteomes" id="UP001142055"/>
    </source>
</evidence>
<dbReference type="SUPFAM" id="SSF53300">
    <property type="entry name" value="vWA-like"/>
    <property type="match status" value="1"/>
</dbReference>
<dbReference type="GO" id="GO:0000149">
    <property type="term" value="F:SNARE binding"/>
    <property type="evidence" value="ECO:0007669"/>
    <property type="project" value="TreeGrafter"/>
</dbReference>
<evidence type="ECO:0000256" key="2">
    <source>
        <dbReference type="ARBA" id="ARBA00022448"/>
    </source>
</evidence>
<dbReference type="GO" id="GO:0070971">
    <property type="term" value="C:endoplasmic reticulum exit site"/>
    <property type="evidence" value="ECO:0007669"/>
    <property type="project" value="TreeGrafter"/>
</dbReference>
<dbReference type="Proteomes" id="UP001142055">
    <property type="component" value="Chromosome 1"/>
</dbReference>
<feature type="region of interest" description="Disordered" evidence="4">
    <location>
        <begin position="154"/>
        <end position="247"/>
    </location>
</feature>
<dbReference type="InterPro" id="IPR036175">
    <property type="entry name" value="Sec23/24_helical_dom_sf"/>
</dbReference>
<dbReference type="InterPro" id="IPR050550">
    <property type="entry name" value="SEC23_SEC24_subfamily"/>
</dbReference>
<dbReference type="AlphaFoldDB" id="A0A9Q0MF95"/>
<feature type="domain" description="Zinc finger Sec23/Sec24-type" evidence="5">
    <location>
        <begin position="352"/>
        <end position="390"/>
    </location>
</feature>
<dbReference type="InterPro" id="IPR006895">
    <property type="entry name" value="Znf_Sec23_Sec24"/>
</dbReference>
<feature type="compositionally biased region" description="Polar residues" evidence="4">
    <location>
        <begin position="46"/>
        <end position="57"/>
    </location>
</feature>
<evidence type="ECO:0000259" key="7">
    <source>
        <dbReference type="Pfam" id="PF04815"/>
    </source>
</evidence>
<protein>
    <submittedName>
        <fullName evidence="9">Uncharacterized protein</fullName>
    </submittedName>
</protein>
<dbReference type="InterPro" id="IPR029006">
    <property type="entry name" value="ADF-H/Gelsolin-like_dom_sf"/>
</dbReference>
<dbReference type="SUPFAM" id="SSF82919">
    <property type="entry name" value="Zn-finger domain of Sec23/24"/>
    <property type="match status" value="1"/>
</dbReference>
<dbReference type="Gene3D" id="3.40.50.410">
    <property type="entry name" value="von Willebrand factor, type A domain"/>
    <property type="match status" value="1"/>
</dbReference>
<feature type="compositionally biased region" description="Polar residues" evidence="4">
    <location>
        <begin position="109"/>
        <end position="123"/>
    </location>
</feature>
<dbReference type="Pfam" id="PF08033">
    <property type="entry name" value="Sec23_BS"/>
    <property type="match status" value="1"/>
</dbReference>
<dbReference type="SUPFAM" id="SSF81995">
    <property type="entry name" value="beta-sandwich domain of Sec23/24"/>
    <property type="match status" value="1"/>
</dbReference>
<feature type="compositionally biased region" description="Polar residues" evidence="4">
    <location>
        <begin position="211"/>
        <end position="229"/>
    </location>
</feature>
<comment type="caution">
    <text evidence="9">The sequence shown here is derived from an EMBL/GenBank/DDBJ whole genome shotgun (WGS) entry which is preliminary data.</text>
</comment>
<evidence type="ECO:0000259" key="6">
    <source>
        <dbReference type="Pfam" id="PF04811"/>
    </source>
</evidence>
<comment type="similarity">
    <text evidence="1">Belongs to the SEC23/SEC24 family. SEC24 subfamily.</text>
</comment>
<dbReference type="OMA" id="RLCKHGD"/>
<dbReference type="PANTHER" id="PTHR13803:SF4">
    <property type="entry name" value="SECRETORY 24CD, ISOFORM C"/>
    <property type="match status" value="1"/>
</dbReference>
<feature type="compositionally biased region" description="Polar residues" evidence="4">
    <location>
        <begin position="1"/>
        <end position="15"/>
    </location>
</feature>
<evidence type="ECO:0000256" key="4">
    <source>
        <dbReference type="SAM" id="MobiDB-lite"/>
    </source>
</evidence>
<feature type="compositionally biased region" description="Polar residues" evidence="4">
    <location>
        <begin position="154"/>
        <end position="171"/>
    </location>
</feature>